<dbReference type="EMBL" id="LXQA010038807">
    <property type="protein sequence ID" value="MCH98892.1"/>
    <property type="molecule type" value="Genomic_DNA"/>
</dbReference>
<comment type="caution">
    <text evidence="3">The sequence shown here is derived from an EMBL/GenBank/DDBJ whole genome shotgun (WGS) entry which is preliminary data.</text>
</comment>
<dbReference type="InterPro" id="IPR041694">
    <property type="entry name" value="ADH_N_2"/>
</dbReference>
<name>A0A392NGL8_9FABA</name>
<keyword evidence="4" id="KW-1185">Reference proteome</keyword>
<evidence type="ECO:0000259" key="2">
    <source>
        <dbReference type="Pfam" id="PF16884"/>
    </source>
</evidence>
<dbReference type="Proteomes" id="UP000265520">
    <property type="component" value="Unassembled WGS sequence"/>
</dbReference>
<accession>A0A392NGL8</accession>
<dbReference type="InterPro" id="IPR011032">
    <property type="entry name" value="GroES-like_sf"/>
</dbReference>
<sequence length="80" mass="8954">MELTNKYIVIKHYIEDAPKESHFEVKSEAIGLSLKPGSDDVIVKNLYISIDPYLINRMKSHSASHNAISFASPLIPGQRS</sequence>
<dbReference type="GO" id="GO:0016628">
    <property type="term" value="F:oxidoreductase activity, acting on the CH-CH group of donors, NAD or NADP as acceptor"/>
    <property type="evidence" value="ECO:0007669"/>
    <property type="project" value="InterPro"/>
</dbReference>
<evidence type="ECO:0000256" key="1">
    <source>
        <dbReference type="ARBA" id="ARBA00023002"/>
    </source>
</evidence>
<dbReference type="Pfam" id="PF16884">
    <property type="entry name" value="ADH_N_2"/>
    <property type="match status" value="1"/>
</dbReference>
<feature type="domain" description="Oxidoreductase N-terminal" evidence="2">
    <location>
        <begin position="6"/>
        <end position="70"/>
    </location>
</feature>
<gene>
    <name evidence="3" type="ORF">A2U01_0019901</name>
</gene>
<organism evidence="3 4">
    <name type="scientific">Trifolium medium</name>
    <dbReference type="NCBI Taxonomy" id="97028"/>
    <lineage>
        <taxon>Eukaryota</taxon>
        <taxon>Viridiplantae</taxon>
        <taxon>Streptophyta</taxon>
        <taxon>Embryophyta</taxon>
        <taxon>Tracheophyta</taxon>
        <taxon>Spermatophyta</taxon>
        <taxon>Magnoliopsida</taxon>
        <taxon>eudicotyledons</taxon>
        <taxon>Gunneridae</taxon>
        <taxon>Pentapetalae</taxon>
        <taxon>rosids</taxon>
        <taxon>fabids</taxon>
        <taxon>Fabales</taxon>
        <taxon>Fabaceae</taxon>
        <taxon>Papilionoideae</taxon>
        <taxon>50 kb inversion clade</taxon>
        <taxon>NPAAA clade</taxon>
        <taxon>Hologalegina</taxon>
        <taxon>IRL clade</taxon>
        <taxon>Trifolieae</taxon>
        <taxon>Trifolium</taxon>
    </lineage>
</organism>
<evidence type="ECO:0000313" key="4">
    <source>
        <dbReference type="Proteomes" id="UP000265520"/>
    </source>
</evidence>
<protein>
    <submittedName>
        <fullName evidence="3">NADP-dependent alkenal double bond reductase P1</fullName>
    </submittedName>
</protein>
<dbReference type="InterPro" id="IPR045010">
    <property type="entry name" value="MDR_fam"/>
</dbReference>
<dbReference type="PANTHER" id="PTHR43205:SF12">
    <property type="entry name" value="OS06G0602900 PROTEIN"/>
    <property type="match status" value="1"/>
</dbReference>
<reference evidence="3 4" key="1">
    <citation type="journal article" date="2018" name="Front. Plant Sci.">
        <title>Red Clover (Trifolium pratense) and Zigzag Clover (T. medium) - A Picture of Genomic Similarities and Differences.</title>
        <authorList>
            <person name="Dluhosova J."/>
            <person name="Istvanek J."/>
            <person name="Nedelnik J."/>
            <person name="Repkova J."/>
        </authorList>
    </citation>
    <scope>NUCLEOTIDE SEQUENCE [LARGE SCALE GENOMIC DNA]</scope>
    <source>
        <strain evidence="4">cv. 10/8</strain>
        <tissue evidence="3">Leaf</tissue>
    </source>
</reference>
<proteinExistence type="predicted"/>
<keyword evidence="1" id="KW-0560">Oxidoreductase</keyword>
<dbReference type="SUPFAM" id="SSF50129">
    <property type="entry name" value="GroES-like"/>
    <property type="match status" value="1"/>
</dbReference>
<dbReference type="PANTHER" id="PTHR43205">
    <property type="entry name" value="PROSTAGLANDIN REDUCTASE"/>
    <property type="match status" value="1"/>
</dbReference>
<dbReference type="Gene3D" id="3.90.180.10">
    <property type="entry name" value="Medium-chain alcohol dehydrogenases, catalytic domain"/>
    <property type="match status" value="1"/>
</dbReference>
<dbReference type="AlphaFoldDB" id="A0A392NGL8"/>
<evidence type="ECO:0000313" key="3">
    <source>
        <dbReference type="EMBL" id="MCH98892.1"/>
    </source>
</evidence>